<keyword evidence="10" id="KW-1185">Reference proteome</keyword>
<keyword evidence="6 8" id="KW-0378">Hydrolase</keyword>
<dbReference type="EMBL" id="FQXR01000005">
    <property type="protein sequence ID" value="SHH88583.1"/>
    <property type="molecule type" value="Genomic_DNA"/>
</dbReference>
<dbReference type="STRING" id="1123281.SAMN02745180_01304"/>
<evidence type="ECO:0000313" key="9">
    <source>
        <dbReference type="EMBL" id="SHH88583.1"/>
    </source>
</evidence>
<feature type="binding site" evidence="8">
    <location>
        <position position="221"/>
    </location>
    <ligand>
        <name>Zn(2+)</name>
        <dbReference type="ChEBI" id="CHEBI:29105"/>
        <label>1</label>
        <note>catalytic</note>
    </ligand>
</feature>
<feature type="binding site" evidence="8">
    <location>
        <position position="66"/>
    </location>
    <ligand>
        <name>Zn(2+)</name>
        <dbReference type="ChEBI" id="CHEBI:29105"/>
        <label>2</label>
        <note>catalytic</note>
    </ligand>
</feature>
<evidence type="ECO:0000256" key="1">
    <source>
        <dbReference type="ARBA" id="ARBA00011738"/>
    </source>
</evidence>
<dbReference type="NCBIfam" id="NF000801">
    <property type="entry name" value="PRK00055.1-3"/>
    <property type="match status" value="1"/>
</dbReference>
<dbReference type="Proteomes" id="UP000184389">
    <property type="component" value="Unassembled WGS sequence"/>
</dbReference>
<organism evidence="9 10">
    <name type="scientific">Sporanaerobacter acetigenes DSM 13106</name>
    <dbReference type="NCBI Taxonomy" id="1123281"/>
    <lineage>
        <taxon>Bacteria</taxon>
        <taxon>Bacillati</taxon>
        <taxon>Bacillota</taxon>
        <taxon>Tissierellia</taxon>
        <taxon>Tissierellales</taxon>
        <taxon>Sporanaerobacteraceae</taxon>
        <taxon>Sporanaerobacter</taxon>
    </lineage>
</organism>
<feature type="binding site" evidence="8">
    <location>
        <position position="153"/>
    </location>
    <ligand>
        <name>Zn(2+)</name>
        <dbReference type="ChEBI" id="CHEBI:29105"/>
        <label>1</label>
        <note>catalytic</note>
    </ligand>
</feature>
<feature type="binding site" evidence="8">
    <location>
        <position position="65"/>
    </location>
    <ligand>
        <name>Zn(2+)</name>
        <dbReference type="ChEBI" id="CHEBI:29105"/>
        <label>2</label>
        <note>catalytic</note>
    </ligand>
</feature>
<dbReference type="Gene3D" id="3.60.15.10">
    <property type="entry name" value="Ribonuclease Z/Hydroxyacylglutathione hydrolase-like"/>
    <property type="match status" value="1"/>
</dbReference>
<feature type="active site" description="Proton acceptor" evidence="8">
    <location>
        <position position="65"/>
    </location>
</feature>
<accession>A0A1M5WNN4</accession>
<dbReference type="EC" id="3.1.26.11" evidence="8"/>
<dbReference type="GO" id="GO:0008270">
    <property type="term" value="F:zinc ion binding"/>
    <property type="evidence" value="ECO:0007669"/>
    <property type="project" value="UniProtKB-UniRule"/>
</dbReference>
<proteinExistence type="inferred from homology"/>
<dbReference type="HAMAP" id="MF_01818">
    <property type="entry name" value="RNase_Z_BN"/>
    <property type="match status" value="1"/>
</dbReference>
<comment type="subunit">
    <text evidence="1 8">Homodimer.</text>
</comment>
<dbReference type="Pfam" id="PF23023">
    <property type="entry name" value="Anti-Pycsar_Apyc1"/>
    <property type="match status" value="1"/>
</dbReference>
<evidence type="ECO:0000256" key="2">
    <source>
        <dbReference type="ARBA" id="ARBA00022694"/>
    </source>
</evidence>
<keyword evidence="2 8" id="KW-0819">tRNA processing</keyword>
<evidence type="ECO:0000313" key="10">
    <source>
        <dbReference type="Proteomes" id="UP000184389"/>
    </source>
</evidence>
<dbReference type="InterPro" id="IPR013471">
    <property type="entry name" value="RNase_Z/BN"/>
</dbReference>
<gene>
    <name evidence="8" type="primary">rnz</name>
    <name evidence="9" type="ORF">SAMN02745180_01304</name>
</gene>
<dbReference type="PANTHER" id="PTHR46018">
    <property type="entry name" value="ZINC PHOSPHODIESTERASE ELAC PROTEIN 1"/>
    <property type="match status" value="1"/>
</dbReference>
<dbReference type="GO" id="GO:0042781">
    <property type="term" value="F:3'-tRNA processing endoribonuclease activity"/>
    <property type="evidence" value="ECO:0007669"/>
    <property type="project" value="UniProtKB-UniRule"/>
</dbReference>
<dbReference type="InterPro" id="IPR036866">
    <property type="entry name" value="RibonucZ/Hydroxyglut_hydro"/>
</dbReference>
<comment type="cofactor">
    <cofactor evidence="8">
        <name>Zn(2+)</name>
        <dbReference type="ChEBI" id="CHEBI:29105"/>
    </cofactor>
    <text evidence="8">Binds 2 Zn(2+) ions.</text>
</comment>
<sequence>MINIALLGSGGSMPMPGRFLSSLLMSYKGRKILVDCGEGTQVSMKNMNSGFKSIDIICITHVHGDHIFGLPGLISTIGNSGRTEPITIIGPEGIKDIMNSIVTLVPYLSYDINVIENPPPILGISFSTNGLKVEEAEEHSNEDIQMSILELDHSCPCLGYSFYIVRRPKFCVQKAISNQVPKAIWSRLQNGEFIVYENHMYEPDMVLGEKRKGIKLSYITDTRPINTILDFINESDLFICEGTYGDNEDIEKAIKNKHMTFAEAAGLAYRGKVEELLLTHFSPSMDEPNLYTTNALEIFQNTKIGYDGFTKELCF</sequence>
<evidence type="ECO:0000256" key="3">
    <source>
        <dbReference type="ARBA" id="ARBA00022722"/>
    </source>
</evidence>
<evidence type="ECO:0000256" key="7">
    <source>
        <dbReference type="ARBA" id="ARBA00022833"/>
    </source>
</evidence>
<evidence type="ECO:0000256" key="4">
    <source>
        <dbReference type="ARBA" id="ARBA00022723"/>
    </source>
</evidence>
<reference evidence="9 10" key="1">
    <citation type="submission" date="2016-11" db="EMBL/GenBank/DDBJ databases">
        <authorList>
            <person name="Jaros S."/>
            <person name="Januszkiewicz K."/>
            <person name="Wedrychowicz H."/>
        </authorList>
    </citation>
    <scope>NUCLEOTIDE SEQUENCE [LARGE SCALE GENOMIC DNA]</scope>
    <source>
        <strain evidence="9 10">DSM 13106</strain>
    </source>
</reference>
<comment type="function">
    <text evidence="8">Zinc phosphodiesterase, which displays some tRNA 3'-processing endonuclease activity. Probably involved in tRNA maturation, by removing a 3'-trailer from precursor tRNA.</text>
</comment>
<feature type="binding site" evidence="8">
    <location>
        <position position="63"/>
    </location>
    <ligand>
        <name>Zn(2+)</name>
        <dbReference type="ChEBI" id="CHEBI:29105"/>
        <label>1</label>
        <note>catalytic</note>
    </ligand>
</feature>
<name>A0A1M5WNN4_9FIRM</name>
<keyword evidence="7 8" id="KW-0862">Zinc</keyword>
<feature type="binding site" evidence="8">
    <location>
        <position position="61"/>
    </location>
    <ligand>
        <name>Zn(2+)</name>
        <dbReference type="ChEBI" id="CHEBI:29105"/>
        <label>1</label>
        <note>catalytic</note>
    </ligand>
</feature>
<dbReference type="RefSeq" id="WP_072743986.1">
    <property type="nucleotide sequence ID" value="NZ_FQXR01000005.1"/>
</dbReference>
<keyword evidence="5 8" id="KW-0255">Endonuclease</keyword>
<keyword evidence="4 8" id="KW-0479">Metal-binding</keyword>
<protein>
    <recommendedName>
        <fullName evidence="8">Ribonuclease Z</fullName>
        <shortName evidence="8">RNase Z</shortName>
        <ecNumber evidence="8">3.1.26.11</ecNumber>
    </recommendedName>
    <alternativeName>
        <fullName evidence="8">tRNA 3 endonuclease</fullName>
    </alternativeName>
    <alternativeName>
        <fullName evidence="8">tRNase Z</fullName>
    </alternativeName>
</protein>
<dbReference type="SUPFAM" id="SSF56281">
    <property type="entry name" value="Metallo-hydrolase/oxidoreductase"/>
    <property type="match status" value="1"/>
</dbReference>
<keyword evidence="3 8" id="KW-0540">Nuclease</keyword>
<evidence type="ECO:0000256" key="8">
    <source>
        <dbReference type="HAMAP-Rule" id="MF_01818"/>
    </source>
</evidence>
<evidence type="ECO:0000256" key="6">
    <source>
        <dbReference type="ARBA" id="ARBA00022801"/>
    </source>
</evidence>
<comment type="catalytic activity">
    <reaction evidence="8">
        <text>Endonucleolytic cleavage of RNA, removing extra 3' nucleotides from tRNA precursor, generating 3' termini of tRNAs. A 3'-hydroxy group is left at the tRNA terminus and a 5'-phosphoryl group is left at the trailer molecule.</text>
        <dbReference type="EC" id="3.1.26.11"/>
    </reaction>
</comment>
<dbReference type="PANTHER" id="PTHR46018:SF2">
    <property type="entry name" value="ZINC PHOSPHODIESTERASE ELAC PROTEIN 1"/>
    <property type="match status" value="1"/>
</dbReference>
<dbReference type="NCBIfam" id="TIGR02651">
    <property type="entry name" value="RNase_Z"/>
    <property type="match status" value="1"/>
</dbReference>
<dbReference type="OrthoDB" id="9800940at2"/>
<feature type="binding site" evidence="8">
    <location>
        <position position="280"/>
    </location>
    <ligand>
        <name>Zn(2+)</name>
        <dbReference type="ChEBI" id="CHEBI:29105"/>
        <label>2</label>
        <note>catalytic</note>
    </ligand>
</feature>
<feature type="binding site" evidence="8">
    <location>
        <position position="221"/>
    </location>
    <ligand>
        <name>Zn(2+)</name>
        <dbReference type="ChEBI" id="CHEBI:29105"/>
        <label>2</label>
        <note>catalytic</note>
    </ligand>
</feature>
<dbReference type="AlphaFoldDB" id="A0A1M5WNN4"/>
<dbReference type="CDD" id="cd07717">
    <property type="entry name" value="RNaseZ_ZiPD-like_MBL-fold"/>
    <property type="match status" value="1"/>
</dbReference>
<comment type="similarity">
    <text evidence="8">Belongs to the RNase Z family.</text>
</comment>
<evidence type="ECO:0000256" key="5">
    <source>
        <dbReference type="ARBA" id="ARBA00022759"/>
    </source>
</evidence>